<reference evidence="1" key="1">
    <citation type="submission" date="2020-04" db="EMBL/GenBank/DDBJ databases">
        <authorList>
            <person name="Chiriac C."/>
            <person name="Salcher M."/>
            <person name="Ghai R."/>
            <person name="Kavagutti S V."/>
        </authorList>
    </citation>
    <scope>NUCLEOTIDE SEQUENCE</scope>
</reference>
<dbReference type="Gene3D" id="2.170.16.10">
    <property type="entry name" value="Hedgehog/Intein (Hint) domain"/>
    <property type="match status" value="1"/>
</dbReference>
<organism evidence="1">
    <name type="scientific">uncultured Caudovirales phage</name>
    <dbReference type="NCBI Taxonomy" id="2100421"/>
    <lineage>
        <taxon>Viruses</taxon>
        <taxon>Duplodnaviria</taxon>
        <taxon>Heunggongvirae</taxon>
        <taxon>Uroviricota</taxon>
        <taxon>Caudoviricetes</taxon>
        <taxon>Peduoviridae</taxon>
        <taxon>Maltschvirus</taxon>
        <taxon>Maltschvirus maltsch</taxon>
    </lineage>
</organism>
<proteinExistence type="predicted"/>
<evidence type="ECO:0008006" key="2">
    <source>
        <dbReference type="Google" id="ProtNLM"/>
    </source>
</evidence>
<sequence>MAYDVGENVNFWNRTWGAYGSMAYDFASMRNRLVAVGFASYYDMNNLWLQAHRFYTGVGKCFTRHSFVLMSDLTWKMIDQVVAGDMVWSPTGPARISTLHHTVLGKRTLYEMEDGSISWSSEHVFWSKKDGKEWFWNMNKDDLKFQMLFMNTPIIKDLSKIYPGAIGQEDIFAHIDGTWKANTPKGTEVRAPDFPLYSPITENGEMMIINGYLVDSGVNENIINYNDFTWEGCVTPEVAAAIDTLPDSLKQYIHFRKNITPEQIAVEQTALLASSNEQHDSFIEDMIKNNLIPKSKIATTAIRSVEALERDDRLAELFKLVDMNQ</sequence>
<evidence type="ECO:0000313" key="1">
    <source>
        <dbReference type="EMBL" id="CAB4131440.1"/>
    </source>
</evidence>
<name>A0A6J5LEU6_9CAUD</name>
<accession>A0A6J5LEU6</accession>
<dbReference type="SUPFAM" id="SSF51294">
    <property type="entry name" value="Hedgehog/intein (Hint) domain"/>
    <property type="match status" value="1"/>
</dbReference>
<protein>
    <recommendedName>
        <fullName evidence="2">Hint domain containing protein</fullName>
    </recommendedName>
</protein>
<dbReference type="EMBL" id="LR796247">
    <property type="protein sequence ID" value="CAB4131440.1"/>
    <property type="molecule type" value="Genomic_DNA"/>
</dbReference>
<gene>
    <name evidence="1" type="ORF">UFOVP132_87</name>
</gene>
<dbReference type="InterPro" id="IPR036844">
    <property type="entry name" value="Hint_dom_sf"/>
</dbReference>